<name>A0A433SA21_9BURK</name>
<proteinExistence type="predicted"/>
<keyword evidence="1" id="KW-0472">Membrane</keyword>
<keyword evidence="3" id="KW-1185">Reference proteome</keyword>
<gene>
    <name evidence="2" type="ORF">CUZ56_02892</name>
</gene>
<keyword evidence="1" id="KW-0812">Transmembrane</keyword>
<dbReference type="AlphaFoldDB" id="A0A433SA21"/>
<dbReference type="EMBL" id="PQSP01000011">
    <property type="protein sequence ID" value="RUS65593.1"/>
    <property type="molecule type" value="Genomic_DNA"/>
</dbReference>
<feature type="transmembrane region" description="Helical" evidence="1">
    <location>
        <begin position="50"/>
        <end position="69"/>
    </location>
</feature>
<feature type="transmembrane region" description="Helical" evidence="1">
    <location>
        <begin position="21"/>
        <end position="44"/>
    </location>
</feature>
<evidence type="ECO:0000313" key="2">
    <source>
        <dbReference type="EMBL" id="RUS65593.1"/>
    </source>
</evidence>
<reference evidence="2 3" key="1">
    <citation type="submission" date="2018-01" db="EMBL/GenBank/DDBJ databases">
        <title>Saezia sanguinis gen. nov., sp. nov., in the order Burkholderiales isolated from human blood.</title>
        <authorList>
            <person name="Medina-Pascual M.J."/>
            <person name="Valdezate S."/>
            <person name="Monzon S."/>
            <person name="Cuesta I."/>
            <person name="Carrasco G."/>
            <person name="Villalon P."/>
            <person name="Saez-Nieto J.A."/>
        </authorList>
    </citation>
    <scope>NUCLEOTIDE SEQUENCE [LARGE SCALE GENOMIC DNA]</scope>
    <source>
        <strain evidence="2 3">CNM695-12</strain>
    </source>
</reference>
<feature type="transmembrane region" description="Helical" evidence="1">
    <location>
        <begin position="202"/>
        <end position="223"/>
    </location>
</feature>
<feature type="transmembrane region" description="Helical" evidence="1">
    <location>
        <begin position="168"/>
        <end position="190"/>
    </location>
</feature>
<keyword evidence="1" id="KW-1133">Transmembrane helix</keyword>
<dbReference type="RefSeq" id="WP_126981047.1">
    <property type="nucleotide sequence ID" value="NZ_PQSP01000011.1"/>
</dbReference>
<evidence type="ECO:0000256" key="1">
    <source>
        <dbReference type="SAM" id="Phobius"/>
    </source>
</evidence>
<organism evidence="2 3">
    <name type="scientific">Saezia sanguinis</name>
    <dbReference type="NCBI Taxonomy" id="1965230"/>
    <lineage>
        <taxon>Bacteria</taxon>
        <taxon>Pseudomonadati</taxon>
        <taxon>Pseudomonadota</taxon>
        <taxon>Betaproteobacteria</taxon>
        <taxon>Burkholderiales</taxon>
        <taxon>Saeziaceae</taxon>
        <taxon>Saezia</taxon>
    </lineage>
</organism>
<dbReference type="Proteomes" id="UP000286947">
    <property type="component" value="Unassembled WGS sequence"/>
</dbReference>
<sequence>MTEAFSSAYIPVRVWSVVHTFFAPIYYFVCIPAALIMSFIFIAISGMNTLTLATTALMIGTVVVIWFLFKKVPASVDSLVIKPDGLLFSKRGFVSFAEMDTINPLPSGIFQFTSRNKLLRQNIEVDTEQQTSLNPVDALVLIMLAIDRWKQQHPEAANLKKQGFYESWGARLLGVGFLLVGFSCIGFLIYTCFFDSLRDLPVKGLMIMAFGAFMFTSGGVILVTGKGRNYSS</sequence>
<accession>A0A433SA21</accession>
<evidence type="ECO:0000313" key="3">
    <source>
        <dbReference type="Proteomes" id="UP000286947"/>
    </source>
</evidence>
<comment type="caution">
    <text evidence="2">The sequence shown here is derived from an EMBL/GenBank/DDBJ whole genome shotgun (WGS) entry which is preliminary data.</text>
</comment>
<protein>
    <submittedName>
        <fullName evidence="2">Uncharacterized protein</fullName>
    </submittedName>
</protein>